<keyword evidence="7" id="KW-1185">Reference proteome</keyword>
<keyword evidence="3" id="KW-0540">Nuclease</keyword>
<dbReference type="GO" id="GO:0016787">
    <property type="term" value="F:hydrolase activity"/>
    <property type="evidence" value="ECO:0007669"/>
    <property type="project" value="UniProtKB-KW"/>
</dbReference>
<dbReference type="InterPro" id="IPR008201">
    <property type="entry name" value="HepT-like"/>
</dbReference>
<gene>
    <name evidence="6" type="ORF">C0099_10900</name>
</gene>
<dbReference type="PANTHER" id="PTHR34139">
    <property type="entry name" value="UPF0331 PROTEIN MJ0127"/>
    <property type="match status" value="1"/>
</dbReference>
<dbReference type="GO" id="GO:0004540">
    <property type="term" value="F:RNA nuclease activity"/>
    <property type="evidence" value="ECO:0007669"/>
    <property type="project" value="InterPro"/>
</dbReference>
<dbReference type="KEGG" id="atw:C0099_10900"/>
<evidence type="ECO:0000256" key="1">
    <source>
        <dbReference type="ARBA" id="ARBA00022553"/>
    </source>
</evidence>
<sequence>MRDRRVLLSHMLLCAERILEYTSGGRSAFLADNRTQDAVVRNLEVIGQIVRDLDAQCLGDISAGVPWHAIAGMRNVLAHQYLGVDMLLVWKVVEDHVPALRDAVIELLDGDLPGTA</sequence>
<accession>A0A2I6S7Z1</accession>
<name>A0A2I6S7Z1_9RHOO</name>
<keyword evidence="1" id="KW-0597">Phosphoprotein</keyword>
<dbReference type="Pfam" id="PF01934">
    <property type="entry name" value="HepT-like"/>
    <property type="match status" value="1"/>
</dbReference>
<evidence type="ECO:0000256" key="3">
    <source>
        <dbReference type="ARBA" id="ARBA00022722"/>
    </source>
</evidence>
<evidence type="ECO:0000313" key="7">
    <source>
        <dbReference type="Proteomes" id="UP000242205"/>
    </source>
</evidence>
<dbReference type="OrthoDB" id="4829434at2"/>
<dbReference type="GO" id="GO:0110001">
    <property type="term" value="C:toxin-antitoxin complex"/>
    <property type="evidence" value="ECO:0007669"/>
    <property type="project" value="InterPro"/>
</dbReference>
<dbReference type="GO" id="GO:0000166">
    <property type="term" value="F:nucleotide binding"/>
    <property type="evidence" value="ECO:0007669"/>
    <property type="project" value="UniProtKB-KW"/>
</dbReference>
<proteinExistence type="predicted"/>
<evidence type="ECO:0000256" key="4">
    <source>
        <dbReference type="ARBA" id="ARBA00022741"/>
    </source>
</evidence>
<evidence type="ECO:0000256" key="5">
    <source>
        <dbReference type="ARBA" id="ARBA00022801"/>
    </source>
</evidence>
<keyword evidence="2" id="KW-1277">Toxin-antitoxin system</keyword>
<organism evidence="6 7">
    <name type="scientific">Pseudazoarcus pumilus</name>
    <dbReference type="NCBI Taxonomy" id="2067960"/>
    <lineage>
        <taxon>Bacteria</taxon>
        <taxon>Pseudomonadati</taxon>
        <taxon>Pseudomonadota</taxon>
        <taxon>Betaproteobacteria</taxon>
        <taxon>Rhodocyclales</taxon>
        <taxon>Zoogloeaceae</taxon>
        <taxon>Pseudazoarcus</taxon>
    </lineage>
</organism>
<reference evidence="6 7" key="1">
    <citation type="submission" date="2018-01" db="EMBL/GenBank/DDBJ databases">
        <authorList>
            <person name="Fu G.-Y."/>
        </authorList>
    </citation>
    <scope>NUCLEOTIDE SEQUENCE [LARGE SCALE GENOMIC DNA]</scope>
    <source>
        <strain evidence="6 7">SY39</strain>
    </source>
</reference>
<dbReference type="Proteomes" id="UP000242205">
    <property type="component" value="Chromosome"/>
</dbReference>
<keyword evidence="5" id="KW-0378">Hydrolase</keyword>
<dbReference type="InterPro" id="IPR051813">
    <property type="entry name" value="HepT_RNase_toxin"/>
</dbReference>
<evidence type="ECO:0000256" key="2">
    <source>
        <dbReference type="ARBA" id="ARBA00022649"/>
    </source>
</evidence>
<dbReference type="AlphaFoldDB" id="A0A2I6S7Z1"/>
<dbReference type="EMBL" id="CP025682">
    <property type="protein sequence ID" value="AUN95389.1"/>
    <property type="molecule type" value="Genomic_DNA"/>
</dbReference>
<evidence type="ECO:0000313" key="6">
    <source>
        <dbReference type="EMBL" id="AUN95389.1"/>
    </source>
</evidence>
<dbReference type="PANTHER" id="PTHR34139:SF1">
    <property type="entry name" value="RNASE MJ1380-RELATED"/>
    <property type="match status" value="1"/>
</dbReference>
<protein>
    <submittedName>
        <fullName evidence="6">DUF86 domain-containing protein</fullName>
    </submittedName>
</protein>
<keyword evidence="4" id="KW-0547">Nucleotide-binding</keyword>